<dbReference type="EMBL" id="JAANBB010000048">
    <property type="protein sequence ID" value="KAF7553274.1"/>
    <property type="molecule type" value="Genomic_DNA"/>
</dbReference>
<dbReference type="OrthoDB" id="3990906at2759"/>
<dbReference type="InterPro" id="IPR052073">
    <property type="entry name" value="Amide_Lactam_Regulators"/>
</dbReference>
<comment type="caution">
    <text evidence="8">The sequence shown here is derived from an EMBL/GenBank/DDBJ whole genome shotgun (WGS) entry which is preliminary data.</text>
</comment>
<reference evidence="8" key="1">
    <citation type="submission" date="2020-03" db="EMBL/GenBank/DDBJ databases">
        <title>Draft Genome Sequence of Cylindrodendrum hubeiense.</title>
        <authorList>
            <person name="Buettner E."/>
            <person name="Kellner H."/>
        </authorList>
    </citation>
    <scope>NUCLEOTIDE SEQUENCE</scope>
    <source>
        <strain evidence="8">IHI 201604</strain>
    </source>
</reference>
<dbReference type="CDD" id="cd12148">
    <property type="entry name" value="fungal_TF_MHR"/>
    <property type="match status" value="1"/>
</dbReference>
<proteinExistence type="predicted"/>
<keyword evidence="1" id="KW-0862">Zinc</keyword>
<evidence type="ECO:0000256" key="3">
    <source>
        <dbReference type="ARBA" id="ARBA00023125"/>
    </source>
</evidence>
<dbReference type="GO" id="GO:0006351">
    <property type="term" value="P:DNA-templated transcription"/>
    <property type="evidence" value="ECO:0007669"/>
    <property type="project" value="InterPro"/>
</dbReference>
<gene>
    <name evidence="8" type="ORF">G7Z17_g3741</name>
</gene>
<evidence type="ECO:0000256" key="1">
    <source>
        <dbReference type="ARBA" id="ARBA00022833"/>
    </source>
</evidence>
<evidence type="ECO:0000313" key="8">
    <source>
        <dbReference type="EMBL" id="KAF7553274.1"/>
    </source>
</evidence>
<evidence type="ECO:0000256" key="4">
    <source>
        <dbReference type="ARBA" id="ARBA00023163"/>
    </source>
</evidence>
<name>A0A9P5LDA2_9HYPO</name>
<dbReference type="InterPro" id="IPR007219">
    <property type="entry name" value="XnlR_reg_dom"/>
</dbReference>
<keyword evidence="4" id="KW-0804">Transcription</keyword>
<dbReference type="Proteomes" id="UP000722485">
    <property type="component" value="Unassembled WGS sequence"/>
</dbReference>
<dbReference type="AlphaFoldDB" id="A0A9P5LDA2"/>
<dbReference type="Pfam" id="PF04082">
    <property type="entry name" value="Fungal_trans"/>
    <property type="match status" value="1"/>
</dbReference>
<keyword evidence="5" id="KW-0539">Nucleus</keyword>
<dbReference type="GO" id="GO:0003677">
    <property type="term" value="F:DNA binding"/>
    <property type="evidence" value="ECO:0007669"/>
    <property type="project" value="UniProtKB-KW"/>
</dbReference>
<dbReference type="GO" id="GO:0008270">
    <property type="term" value="F:zinc ion binding"/>
    <property type="evidence" value="ECO:0007669"/>
    <property type="project" value="InterPro"/>
</dbReference>
<keyword evidence="3" id="KW-0238">DNA-binding</keyword>
<keyword evidence="9" id="KW-1185">Reference proteome</keyword>
<evidence type="ECO:0000313" key="9">
    <source>
        <dbReference type="Proteomes" id="UP000722485"/>
    </source>
</evidence>
<organism evidence="8 9">
    <name type="scientific">Cylindrodendrum hubeiense</name>
    <dbReference type="NCBI Taxonomy" id="595255"/>
    <lineage>
        <taxon>Eukaryota</taxon>
        <taxon>Fungi</taxon>
        <taxon>Dikarya</taxon>
        <taxon>Ascomycota</taxon>
        <taxon>Pezizomycotina</taxon>
        <taxon>Sordariomycetes</taxon>
        <taxon>Hypocreomycetidae</taxon>
        <taxon>Hypocreales</taxon>
        <taxon>Nectriaceae</taxon>
        <taxon>Cylindrodendrum</taxon>
    </lineage>
</organism>
<evidence type="ECO:0000259" key="7">
    <source>
        <dbReference type="SMART" id="SM00906"/>
    </source>
</evidence>
<sequence>MAHNVGGLGAKRKLAHKSCDSCKKRHLGTAEAEQPPPKPVLSEDAYLRFIGDLSPEASFLSNGGREDGSLKGSRHADVGVWLGQRPENQAQTEIEDETAVGQSPGASAIQRSGLAGIQALSPYLRKECMSVLPPAYEFGFISDLYYAKIDPIFPILQGEVLEKHKTMEAVALKQCMCLMAALDPSLKKHLRLPQTKNILSQIEFRACIAAAVKQSLDLGFIQDKMVLLQVCALMAFYVDKPTCSDVSTYYAAQAVHHAQTLGLHLGWPEDSRKGEKSRRIFWCVWILDRLNAAANGRPVLIHSQDMDRGIMESVSKQAPPFRLLIRITQFLDGIISKYRPHAVPGSEAPSNEHQTFEELVEETESTTIGTALLASLEMFYLGVVILRDRPKARQVQDQRTPSSAVQFFSAASIVSIASEDLKSSITIWPVVPYVVSLATSVAYKSLRNSTIPYKRKQAYTLFHSSCGILDDLSKSFLSARAMAQLATDTMQEVERVAAGRKAGTIQDKVMSGQAGDTHSTDETSLPDDAGTGDTETIMSQQCGTQDPPQANASLPIDSAFFSQDIGILNDFAGDIGIFNDFDSSFDLNRIDEFFTATLDPTVPLPSEDWMDINQLSGPIFPEYRGTEYDKDN</sequence>
<evidence type="ECO:0000256" key="2">
    <source>
        <dbReference type="ARBA" id="ARBA00023015"/>
    </source>
</evidence>
<protein>
    <recommendedName>
        <fullName evidence="7">Xylanolytic transcriptional activator regulatory domain-containing protein</fullName>
    </recommendedName>
</protein>
<dbReference type="PANTHER" id="PTHR47171:SF6">
    <property type="entry name" value="SPECIFIC TRANSCRIPTION FACTOR, PUTATIVE (AFU_ORTHOLOGUE AFUA_2G06130)-RELATED"/>
    <property type="match status" value="1"/>
</dbReference>
<accession>A0A9P5LDA2</accession>
<evidence type="ECO:0000256" key="5">
    <source>
        <dbReference type="ARBA" id="ARBA00023242"/>
    </source>
</evidence>
<keyword evidence="2" id="KW-0805">Transcription regulation</keyword>
<dbReference type="SMART" id="SM00906">
    <property type="entry name" value="Fungal_trans"/>
    <property type="match status" value="1"/>
</dbReference>
<evidence type="ECO:0000256" key="6">
    <source>
        <dbReference type="SAM" id="MobiDB-lite"/>
    </source>
</evidence>
<feature type="domain" description="Xylanolytic transcriptional activator regulatory" evidence="7">
    <location>
        <begin position="247"/>
        <end position="317"/>
    </location>
</feature>
<dbReference type="PANTHER" id="PTHR47171">
    <property type="entry name" value="FARA-RELATED"/>
    <property type="match status" value="1"/>
</dbReference>
<feature type="region of interest" description="Disordered" evidence="6">
    <location>
        <begin position="508"/>
        <end position="535"/>
    </location>
</feature>